<keyword evidence="6" id="KW-0503">Monooxygenase</keyword>
<evidence type="ECO:0000256" key="5">
    <source>
        <dbReference type="ARBA" id="ARBA00023004"/>
    </source>
</evidence>
<dbReference type="GO" id="GO:0008395">
    <property type="term" value="F:steroid hydroxylase activity"/>
    <property type="evidence" value="ECO:0007669"/>
    <property type="project" value="TreeGrafter"/>
</dbReference>
<dbReference type="GO" id="GO:0016705">
    <property type="term" value="F:oxidoreductase activity, acting on paired donors, with incorporation or reduction of molecular oxygen"/>
    <property type="evidence" value="ECO:0007669"/>
    <property type="project" value="InterPro"/>
</dbReference>
<dbReference type="InterPro" id="IPR001128">
    <property type="entry name" value="Cyt_P450"/>
</dbReference>
<comment type="caution">
    <text evidence="8">The sequence shown here is derived from an EMBL/GenBank/DDBJ whole genome shotgun (WGS) entry which is preliminary data.</text>
</comment>
<dbReference type="EMBL" id="JAGPXD010000003">
    <property type="protein sequence ID" value="KAH7362713.1"/>
    <property type="molecule type" value="Genomic_DNA"/>
</dbReference>
<proteinExistence type="inferred from homology"/>
<sequence>MFSLTCSSCITMDIDSNSTNFVGAVASALNLASDTADTLHSHRWALVVAAALSLAYLTFKARRPKGWNPPPNIPERIPFVSNGWAFVRDPRGFLDHVSTSMRKMGAGVATVYLGPVPVTIIKGAERVRTAMFRERGGLSPDRFLMMVMGNVEGMTSADLRKYVEDGSGRGRKPREGWEGFPEGKRVWARQRAVVHDVLGRRAETDGLARRFQGYFREGLGGEVGRWEEVLLGDVLRREMADAAGKAMVGTGVFETVPDLVERFWRFDAVALRLILGVPWWWDPGAYRAREGLLRVLEGYLVDVLERVTLDEAGRLDGGEDPDWEPMLGSRYNRAVAAFGLSAGLSTRALAGGMAMALFGLNSNSIPITVWALFELARDGELLAAVREEVAPAIGEDGVFDVDALESMPLLKAVYLETMRMHVAIGITREAAENVKIDGYDVPKGRMVQAPTSFGGEDAGVWGDDVGVWKPGRHLRDDGKGGREFVDLAKEGEFFPYGGGATVCAGRHFAKQEIMLAVAVVVSRFDIEFVEWTELDGRRSEREAREDPRYVGAAAVPPDRDMRIRWRRQW</sequence>
<dbReference type="AlphaFoldDB" id="A0A8K0X4R6"/>
<dbReference type="Pfam" id="PF00067">
    <property type="entry name" value="p450"/>
    <property type="match status" value="1"/>
</dbReference>
<dbReference type="OrthoDB" id="3366823at2759"/>
<keyword evidence="4 7" id="KW-0479">Metal-binding</keyword>
<evidence type="ECO:0000256" key="6">
    <source>
        <dbReference type="ARBA" id="ARBA00023033"/>
    </source>
</evidence>
<dbReference type="Proteomes" id="UP000813385">
    <property type="component" value="Unassembled WGS sequence"/>
</dbReference>
<evidence type="ECO:0000256" key="7">
    <source>
        <dbReference type="PIRSR" id="PIRSR602403-1"/>
    </source>
</evidence>
<evidence type="ECO:0000256" key="4">
    <source>
        <dbReference type="ARBA" id="ARBA00022723"/>
    </source>
</evidence>
<comment type="similarity">
    <text evidence="2">Belongs to the cytochrome P450 family.</text>
</comment>
<dbReference type="InterPro" id="IPR036396">
    <property type="entry name" value="Cyt_P450_sf"/>
</dbReference>
<dbReference type="SUPFAM" id="SSF48264">
    <property type="entry name" value="Cytochrome P450"/>
    <property type="match status" value="1"/>
</dbReference>
<evidence type="ECO:0000256" key="3">
    <source>
        <dbReference type="ARBA" id="ARBA00022617"/>
    </source>
</evidence>
<dbReference type="PANTHER" id="PTHR24304">
    <property type="entry name" value="CYTOCHROME P450 FAMILY 7"/>
    <property type="match status" value="1"/>
</dbReference>
<name>A0A8K0X4R6_9PEZI</name>
<dbReference type="Gene3D" id="1.10.630.10">
    <property type="entry name" value="Cytochrome P450"/>
    <property type="match status" value="1"/>
</dbReference>
<keyword evidence="5 7" id="KW-0408">Iron</keyword>
<organism evidence="8 9">
    <name type="scientific">Plectosphaerella cucumerina</name>
    <dbReference type="NCBI Taxonomy" id="40658"/>
    <lineage>
        <taxon>Eukaryota</taxon>
        <taxon>Fungi</taxon>
        <taxon>Dikarya</taxon>
        <taxon>Ascomycota</taxon>
        <taxon>Pezizomycotina</taxon>
        <taxon>Sordariomycetes</taxon>
        <taxon>Hypocreomycetidae</taxon>
        <taxon>Glomerellales</taxon>
        <taxon>Plectosphaerellaceae</taxon>
        <taxon>Plectosphaerella</taxon>
    </lineage>
</organism>
<reference evidence="8" key="1">
    <citation type="journal article" date="2021" name="Nat. Commun.">
        <title>Genetic determinants of endophytism in the Arabidopsis root mycobiome.</title>
        <authorList>
            <person name="Mesny F."/>
            <person name="Miyauchi S."/>
            <person name="Thiergart T."/>
            <person name="Pickel B."/>
            <person name="Atanasova L."/>
            <person name="Karlsson M."/>
            <person name="Huettel B."/>
            <person name="Barry K.W."/>
            <person name="Haridas S."/>
            <person name="Chen C."/>
            <person name="Bauer D."/>
            <person name="Andreopoulos W."/>
            <person name="Pangilinan J."/>
            <person name="LaButti K."/>
            <person name="Riley R."/>
            <person name="Lipzen A."/>
            <person name="Clum A."/>
            <person name="Drula E."/>
            <person name="Henrissat B."/>
            <person name="Kohler A."/>
            <person name="Grigoriev I.V."/>
            <person name="Martin F.M."/>
            <person name="Hacquard S."/>
        </authorList>
    </citation>
    <scope>NUCLEOTIDE SEQUENCE</scope>
    <source>
        <strain evidence="8">MPI-CAGE-AT-0016</strain>
    </source>
</reference>
<dbReference type="PRINTS" id="PR00465">
    <property type="entry name" value="EP450IV"/>
</dbReference>
<dbReference type="PANTHER" id="PTHR24304:SF2">
    <property type="entry name" value="24-HYDROXYCHOLESTEROL 7-ALPHA-HYDROXYLASE"/>
    <property type="match status" value="1"/>
</dbReference>
<keyword evidence="6" id="KW-0560">Oxidoreductase</keyword>
<comment type="cofactor">
    <cofactor evidence="1 7">
        <name>heme</name>
        <dbReference type="ChEBI" id="CHEBI:30413"/>
    </cofactor>
</comment>
<dbReference type="InterPro" id="IPR050529">
    <property type="entry name" value="CYP450_sterol_14alpha_dmase"/>
</dbReference>
<gene>
    <name evidence="8" type="ORF">B0T11DRAFT_352655</name>
</gene>
<dbReference type="InterPro" id="IPR002403">
    <property type="entry name" value="Cyt_P450_E_grp-IV"/>
</dbReference>
<feature type="binding site" description="axial binding residue" evidence="7">
    <location>
        <position position="503"/>
    </location>
    <ligand>
        <name>heme</name>
        <dbReference type="ChEBI" id="CHEBI:30413"/>
    </ligand>
    <ligandPart>
        <name>Fe</name>
        <dbReference type="ChEBI" id="CHEBI:18248"/>
    </ligandPart>
</feature>
<evidence type="ECO:0000313" key="8">
    <source>
        <dbReference type="EMBL" id="KAH7362713.1"/>
    </source>
</evidence>
<protein>
    <submittedName>
        <fullName evidence="8">Cytochrome P450</fullName>
    </submittedName>
</protein>
<evidence type="ECO:0000256" key="1">
    <source>
        <dbReference type="ARBA" id="ARBA00001971"/>
    </source>
</evidence>
<dbReference type="GO" id="GO:0020037">
    <property type="term" value="F:heme binding"/>
    <property type="evidence" value="ECO:0007669"/>
    <property type="project" value="InterPro"/>
</dbReference>
<dbReference type="CDD" id="cd11040">
    <property type="entry name" value="CYP7_CYP8-like"/>
    <property type="match status" value="1"/>
</dbReference>
<evidence type="ECO:0000256" key="2">
    <source>
        <dbReference type="ARBA" id="ARBA00010617"/>
    </source>
</evidence>
<evidence type="ECO:0000313" key="9">
    <source>
        <dbReference type="Proteomes" id="UP000813385"/>
    </source>
</evidence>
<accession>A0A8K0X4R6</accession>
<keyword evidence="9" id="KW-1185">Reference proteome</keyword>
<dbReference type="GO" id="GO:0005506">
    <property type="term" value="F:iron ion binding"/>
    <property type="evidence" value="ECO:0007669"/>
    <property type="project" value="InterPro"/>
</dbReference>
<keyword evidence="3 7" id="KW-0349">Heme</keyword>